<name>A0A6M3LJU0_9ZZZZ</name>
<sequence length="63" mass="6891">MRKSLQWYANGCYPASVREAAEALANAVSEFPMFSGSGALKAAEDDLRVKRDAVRAALKEEDK</sequence>
<accession>A0A6M3LJU0</accession>
<gene>
    <name evidence="1" type="ORF">MM415B04291_0014</name>
</gene>
<reference evidence="1" key="1">
    <citation type="submission" date="2020-03" db="EMBL/GenBank/DDBJ databases">
        <title>The deep terrestrial virosphere.</title>
        <authorList>
            <person name="Holmfeldt K."/>
            <person name="Nilsson E."/>
            <person name="Simone D."/>
            <person name="Lopez-Fernandez M."/>
            <person name="Wu X."/>
            <person name="de Brujin I."/>
            <person name="Lundin D."/>
            <person name="Andersson A."/>
            <person name="Bertilsson S."/>
            <person name="Dopson M."/>
        </authorList>
    </citation>
    <scope>NUCLEOTIDE SEQUENCE</scope>
    <source>
        <strain evidence="1">MM415B04291</strain>
    </source>
</reference>
<protein>
    <submittedName>
        <fullName evidence="1">Uncharacterized protein</fullName>
    </submittedName>
</protein>
<proteinExistence type="predicted"/>
<dbReference type="EMBL" id="MT143135">
    <property type="protein sequence ID" value="QJA93268.1"/>
    <property type="molecule type" value="Genomic_DNA"/>
</dbReference>
<dbReference type="AlphaFoldDB" id="A0A6M3LJU0"/>
<evidence type="ECO:0000313" key="1">
    <source>
        <dbReference type="EMBL" id="QJA93268.1"/>
    </source>
</evidence>
<organism evidence="1">
    <name type="scientific">viral metagenome</name>
    <dbReference type="NCBI Taxonomy" id="1070528"/>
    <lineage>
        <taxon>unclassified sequences</taxon>
        <taxon>metagenomes</taxon>
        <taxon>organismal metagenomes</taxon>
    </lineage>
</organism>